<feature type="domain" description="PNPLA" evidence="3">
    <location>
        <begin position="11"/>
        <end position="190"/>
    </location>
</feature>
<feature type="short sequence motif" description="GXSXG" evidence="2">
    <location>
        <begin position="46"/>
        <end position="50"/>
    </location>
</feature>
<evidence type="ECO:0000259" key="3">
    <source>
        <dbReference type="PROSITE" id="PS51635"/>
    </source>
</evidence>
<keyword evidence="2" id="KW-0378">Hydrolase</keyword>
<feature type="active site" description="Nucleophile" evidence="2">
    <location>
        <position position="48"/>
    </location>
</feature>
<dbReference type="InterPro" id="IPR002641">
    <property type="entry name" value="PNPLA_dom"/>
</dbReference>
<dbReference type="PANTHER" id="PTHR24138">
    <property type="entry name" value="INTRACELLLAR PHOSPHOLIPASE A FAMILY"/>
    <property type="match status" value="1"/>
</dbReference>
<keyword evidence="1 2" id="KW-0443">Lipid metabolism</keyword>
<feature type="short sequence motif" description="GXGXXG" evidence="2">
    <location>
        <begin position="15"/>
        <end position="20"/>
    </location>
</feature>
<reference evidence="4 5" key="1">
    <citation type="submission" date="2014-12" db="EMBL/GenBank/DDBJ databases">
        <title>16Stimator: statistical estimation of ribosomal gene copy numbers from draft genome assemblies.</title>
        <authorList>
            <person name="Perisin M.A."/>
            <person name="Vetter M."/>
            <person name="Gilbert J.A."/>
            <person name="Bergelson J."/>
        </authorList>
    </citation>
    <scope>NUCLEOTIDE SEQUENCE [LARGE SCALE GENOMIC DNA]</scope>
    <source>
        <strain evidence="4 5">MEDvA23</strain>
    </source>
</reference>
<accession>A0A0D0MU50</accession>
<dbReference type="Pfam" id="PF01734">
    <property type="entry name" value="Patatin"/>
    <property type="match status" value="1"/>
</dbReference>
<comment type="caution">
    <text evidence="4">The sequence shown here is derived from an EMBL/GenBank/DDBJ whole genome shotgun (WGS) entry which is preliminary data.</text>
</comment>
<protein>
    <submittedName>
        <fullName evidence="4">Patatin</fullName>
    </submittedName>
</protein>
<dbReference type="PANTHER" id="PTHR24138:SF10">
    <property type="entry name" value="PHOSPHOLIPASE A2"/>
    <property type="match status" value="1"/>
</dbReference>
<evidence type="ECO:0000313" key="5">
    <source>
        <dbReference type="Proteomes" id="UP000032067"/>
    </source>
</evidence>
<dbReference type="EMBL" id="JXQQ01000026">
    <property type="protein sequence ID" value="KIQ32710.1"/>
    <property type="molecule type" value="Genomic_DNA"/>
</dbReference>
<proteinExistence type="predicted"/>
<dbReference type="GO" id="GO:0016042">
    <property type="term" value="P:lipid catabolic process"/>
    <property type="evidence" value="ECO:0007669"/>
    <property type="project" value="UniProtKB-UniRule"/>
</dbReference>
<evidence type="ECO:0000256" key="1">
    <source>
        <dbReference type="ARBA" id="ARBA00023098"/>
    </source>
</evidence>
<evidence type="ECO:0000313" key="4">
    <source>
        <dbReference type="EMBL" id="KIQ32710.1"/>
    </source>
</evidence>
<dbReference type="GO" id="GO:0016787">
    <property type="term" value="F:hydrolase activity"/>
    <property type="evidence" value="ECO:0007669"/>
    <property type="project" value="UniProtKB-UniRule"/>
</dbReference>
<dbReference type="AlphaFoldDB" id="A0A0D0MU50"/>
<gene>
    <name evidence="4" type="ORF">RT97_11690</name>
</gene>
<dbReference type="InterPro" id="IPR016035">
    <property type="entry name" value="Acyl_Trfase/lysoPLipase"/>
</dbReference>
<organism evidence="4 5">
    <name type="scientific">Variovorax paradoxus</name>
    <dbReference type="NCBI Taxonomy" id="34073"/>
    <lineage>
        <taxon>Bacteria</taxon>
        <taxon>Pseudomonadati</taxon>
        <taxon>Pseudomonadota</taxon>
        <taxon>Betaproteobacteria</taxon>
        <taxon>Burkholderiales</taxon>
        <taxon>Comamonadaceae</taxon>
        <taxon>Variovorax</taxon>
    </lineage>
</organism>
<feature type="short sequence motif" description="DGA/G" evidence="2">
    <location>
        <begin position="177"/>
        <end position="179"/>
    </location>
</feature>
<evidence type="ECO:0000256" key="2">
    <source>
        <dbReference type="PROSITE-ProRule" id="PRU01161"/>
    </source>
</evidence>
<dbReference type="Proteomes" id="UP000032067">
    <property type="component" value="Unassembled WGS sequence"/>
</dbReference>
<dbReference type="PROSITE" id="PS51635">
    <property type="entry name" value="PNPLA"/>
    <property type="match status" value="1"/>
</dbReference>
<keyword evidence="2" id="KW-0442">Lipid degradation</keyword>
<name>A0A0D0MU50_VARPD</name>
<feature type="active site" description="Proton acceptor" evidence="2">
    <location>
        <position position="177"/>
    </location>
</feature>
<dbReference type="Gene3D" id="3.40.1090.10">
    <property type="entry name" value="Cytosolic phospholipase A2 catalytic domain"/>
    <property type="match status" value="1"/>
</dbReference>
<dbReference type="InterPro" id="IPR047156">
    <property type="entry name" value="Teg/CotR/CapV-like"/>
</dbReference>
<sequence length="342" mass="37137">MAEPGKKFTILSFVGGGIRGLMSVTILKKLQTHFPDLVRRTDLIAGCSTGSIITSELVAGLPAAEIIEFFKHGEIKFYDNMDTDPDTPAYNIQDVYNSQHALHGDKLVSDLTRKVLFVTFNVGGLETSAEGVQTPIPWKPVMYTNMIPGHGNVSIAEAATSSGAMPGQLGSYMGNVDGAFFNHDPTVAAIALAVRAGHKLEDITAITIGTGMMHDWIASDTAQWGANQWMNGDANPFNSTPPFLMNQSKPGPILDMCLNGTSTELMPTLAGFLLGDRYVNINPRLPFFIPENTTYPQAIQLLQDKGERADTAHAEALIDAYWWNHLPDGPFEGESRNAAARR</sequence>
<dbReference type="SUPFAM" id="SSF52151">
    <property type="entry name" value="FabD/lysophospholipase-like"/>
    <property type="match status" value="1"/>
</dbReference>
<dbReference type="OrthoDB" id="9807112at2"/>
<dbReference type="RefSeq" id="WP_042578948.1">
    <property type="nucleotide sequence ID" value="NZ_JXQQ01000026.1"/>
</dbReference>